<keyword evidence="1" id="KW-0175">Coiled coil</keyword>
<evidence type="ECO:0000313" key="2">
    <source>
        <dbReference type="EMBL" id="EQC28171.1"/>
    </source>
</evidence>
<dbReference type="EMBL" id="JH767197">
    <property type="protein sequence ID" value="EQC28171.1"/>
    <property type="molecule type" value="Genomic_DNA"/>
</dbReference>
<keyword evidence="3" id="KW-1185">Reference proteome</keyword>
<accession>T0Q0T8</accession>
<dbReference type="OMA" id="FLRCEPY"/>
<sequence>MAHDSTDVWRLLEVSADDSAFLASLAGADAPRPNRKRKTLKSEIDYLRAKQVELSTELAQLQGRITAIPRDAIWQRRAYDQAMGAHRALQERAQLQDAVQQQLQQLHALEDEFVVSAKRTKMAPPSVLQQEAVLNANDREAALEALLQRQLEKLDSEWVRHRIYDAVDANAVLQSSHLEPHDDTVLLRFLRCEPYTLPSDTMASVLWTHLTQRSPPPGHDAETFHADLAYTRQDSILELPSRPTLESRLACRRWTQKGRTVIAWRSILCDAHKPHDPSHLIENAWGWAVAYPRGPDASYFAVFLSMTAPLSSSSSTQHADDVGLLTELLLKITQDNREQVTAFVHQAAQRAAPS</sequence>
<reference evidence="2 3" key="1">
    <citation type="submission" date="2012-04" db="EMBL/GenBank/DDBJ databases">
        <title>The Genome Sequence of Saprolegnia declina VS20.</title>
        <authorList>
            <consortium name="The Broad Institute Genome Sequencing Platform"/>
            <person name="Russ C."/>
            <person name="Nusbaum C."/>
            <person name="Tyler B."/>
            <person name="van West P."/>
            <person name="Dieguez-Uribeondo J."/>
            <person name="de Bruijn I."/>
            <person name="Tripathy S."/>
            <person name="Jiang R."/>
            <person name="Young S.K."/>
            <person name="Zeng Q."/>
            <person name="Gargeya S."/>
            <person name="Fitzgerald M."/>
            <person name="Haas B."/>
            <person name="Abouelleil A."/>
            <person name="Alvarado L."/>
            <person name="Arachchi H.M."/>
            <person name="Berlin A."/>
            <person name="Chapman S.B."/>
            <person name="Goldberg J."/>
            <person name="Griggs A."/>
            <person name="Gujja S."/>
            <person name="Hansen M."/>
            <person name="Howarth C."/>
            <person name="Imamovic A."/>
            <person name="Larimer J."/>
            <person name="McCowen C."/>
            <person name="Montmayeur A."/>
            <person name="Murphy C."/>
            <person name="Neiman D."/>
            <person name="Pearson M."/>
            <person name="Priest M."/>
            <person name="Roberts A."/>
            <person name="Saif S."/>
            <person name="Shea T."/>
            <person name="Sisk P."/>
            <person name="Sykes S."/>
            <person name="Wortman J."/>
            <person name="Nusbaum C."/>
            <person name="Birren B."/>
        </authorList>
    </citation>
    <scope>NUCLEOTIDE SEQUENCE [LARGE SCALE GENOMIC DNA]</scope>
    <source>
        <strain evidence="2 3">VS20</strain>
    </source>
</reference>
<dbReference type="InParanoid" id="T0Q0T8"/>
<dbReference type="VEuPathDB" id="FungiDB:SDRG_13998"/>
<protein>
    <submittedName>
        <fullName evidence="2">Uncharacterized protein</fullName>
    </submittedName>
</protein>
<proteinExistence type="predicted"/>
<dbReference type="OrthoDB" id="69983at2759"/>
<dbReference type="AlphaFoldDB" id="T0Q0T8"/>
<name>T0Q0T8_SAPDV</name>
<dbReference type="eggNOG" id="ENOG502SE2K">
    <property type="taxonomic scope" value="Eukaryota"/>
</dbReference>
<evidence type="ECO:0000256" key="1">
    <source>
        <dbReference type="SAM" id="Coils"/>
    </source>
</evidence>
<organism evidence="2 3">
    <name type="scientific">Saprolegnia diclina (strain VS20)</name>
    <dbReference type="NCBI Taxonomy" id="1156394"/>
    <lineage>
        <taxon>Eukaryota</taxon>
        <taxon>Sar</taxon>
        <taxon>Stramenopiles</taxon>
        <taxon>Oomycota</taxon>
        <taxon>Saprolegniomycetes</taxon>
        <taxon>Saprolegniales</taxon>
        <taxon>Saprolegniaceae</taxon>
        <taxon>Saprolegnia</taxon>
    </lineage>
</organism>
<gene>
    <name evidence="2" type="ORF">SDRG_13998</name>
</gene>
<dbReference type="STRING" id="1156394.T0Q0T8"/>
<feature type="coiled-coil region" evidence="1">
    <location>
        <begin position="85"/>
        <end position="112"/>
    </location>
</feature>
<dbReference type="Proteomes" id="UP000030762">
    <property type="component" value="Unassembled WGS sequence"/>
</dbReference>
<dbReference type="RefSeq" id="XP_008618320.1">
    <property type="nucleotide sequence ID" value="XM_008620098.1"/>
</dbReference>
<dbReference type="GeneID" id="19954725"/>
<evidence type="ECO:0000313" key="3">
    <source>
        <dbReference type="Proteomes" id="UP000030762"/>
    </source>
</evidence>